<dbReference type="InterPro" id="IPR004843">
    <property type="entry name" value="Calcineurin-like_PHP"/>
</dbReference>
<dbReference type="GO" id="GO:0016787">
    <property type="term" value="F:hydrolase activity"/>
    <property type="evidence" value="ECO:0007669"/>
    <property type="project" value="UniProtKB-KW"/>
</dbReference>
<evidence type="ECO:0000313" key="6">
    <source>
        <dbReference type="Proteomes" id="UP000053070"/>
    </source>
</evidence>
<evidence type="ECO:0000256" key="1">
    <source>
        <dbReference type="ARBA" id="ARBA00022723"/>
    </source>
</evidence>
<dbReference type="InterPro" id="IPR029052">
    <property type="entry name" value="Metallo-depent_PP-like"/>
</dbReference>
<dbReference type="EMBL" id="LBHC01000002">
    <property type="protein sequence ID" value="KLE31548.1"/>
    <property type="molecule type" value="Genomic_DNA"/>
</dbReference>
<dbReference type="InterPro" id="IPR050884">
    <property type="entry name" value="CNP_phosphodiesterase-III"/>
</dbReference>
<dbReference type="KEGG" id="egn:BMF35_a0660"/>
<keyword evidence="6" id="KW-1185">Reference proteome</keyword>
<dbReference type="RefSeq" id="WP_047006900.1">
    <property type="nucleotide sequence ID" value="NZ_CP018097.1"/>
</dbReference>
<keyword evidence="2" id="KW-0378">Hydrolase</keyword>
<evidence type="ECO:0000256" key="4">
    <source>
        <dbReference type="ARBA" id="ARBA00025742"/>
    </source>
</evidence>
<dbReference type="PATRIC" id="fig|502682.8.peg.1690"/>
<dbReference type="AlphaFoldDB" id="A0A0G9MQG7"/>
<protein>
    <submittedName>
        <fullName evidence="5">Uncharacterized protein</fullName>
    </submittedName>
</protein>
<dbReference type="Pfam" id="PF00149">
    <property type="entry name" value="Metallophos"/>
    <property type="match status" value="1"/>
</dbReference>
<dbReference type="Gene3D" id="3.60.21.10">
    <property type="match status" value="1"/>
</dbReference>
<dbReference type="PANTHER" id="PTHR42988:SF2">
    <property type="entry name" value="CYCLIC NUCLEOTIDE PHOSPHODIESTERASE CBUA0032-RELATED"/>
    <property type="match status" value="1"/>
</dbReference>
<reference evidence="5 6" key="1">
    <citation type="submission" date="2015-04" db="EMBL/GenBank/DDBJ databases">
        <title>The draft genome sequence of Erythrobacr gangjinensis K7-2.</title>
        <authorList>
            <person name="Zhuang L."/>
            <person name="Liu Y."/>
            <person name="Shao Z."/>
        </authorList>
    </citation>
    <scope>NUCLEOTIDE SEQUENCE [LARGE SCALE GENOMIC DNA]</scope>
    <source>
        <strain evidence="5 6">K7-2</strain>
    </source>
</reference>
<dbReference type="STRING" id="502682.BMF35_a0660"/>
<name>A0A0G9MQG7_9SPHN</name>
<evidence type="ECO:0000313" key="5">
    <source>
        <dbReference type="EMBL" id="KLE31548.1"/>
    </source>
</evidence>
<dbReference type="GO" id="GO:0046872">
    <property type="term" value="F:metal ion binding"/>
    <property type="evidence" value="ECO:0007669"/>
    <property type="project" value="UniProtKB-KW"/>
</dbReference>
<accession>A0A0G9MQG7</accession>
<evidence type="ECO:0000256" key="2">
    <source>
        <dbReference type="ARBA" id="ARBA00022801"/>
    </source>
</evidence>
<dbReference type="PANTHER" id="PTHR42988">
    <property type="entry name" value="PHOSPHOHYDROLASE"/>
    <property type="match status" value="1"/>
</dbReference>
<keyword evidence="1" id="KW-0479">Metal-binding</keyword>
<dbReference type="Proteomes" id="UP000053070">
    <property type="component" value="Unassembled WGS sequence"/>
</dbReference>
<comment type="caution">
    <text evidence="5">The sequence shown here is derived from an EMBL/GenBank/DDBJ whole genome shotgun (WGS) entry which is preliminary data.</text>
</comment>
<keyword evidence="3" id="KW-0408">Iron</keyword>
<sequence>MSEAGAQAAPDRIMHVSDVHFGVENPAAMDAFAASVEELQPDAVICTGDITQRAFHGQWDAARKWFAAFDAPVMVMPGNHDMPYGNLLERFRDPYKRFGSLEDAVGREISLRHAVIVPLDTNVTAQWRWPWSDGVIKQRKLDATLERLGELADDPRMKIVACHHPLLPATDDRKNPTIRGDMAFAALARAGANAVMSGHVHVPFDLTRSREGHAMRMIGAGTLSRRLRGAEPSWNLVTITPDRIAVEPQYPLEQMTELETTR</sequence>
<comment type="similarity">
    <text evidence="4">Belongs to the cyclic nucleotide phosphodiesterase class-III family.</text>
</comment>
<evidence type="ECO:0000256" key="3">
    <source>
        <dbReference type="ARBA" id="ARBA00023004"/>
    </source>
</evidence>
<proteinExistence type="inferred from homology"/>
<organism evidence="5 6">
    <name type="scientific">Aurantiacibacter gangjinensis</name>
    <dbReference type="NCBI Taxonomy" id="502682"/>
    <lineage>
        <taxon>Bacteria</taxon>
        <taxon>Pseudomonadati</taxon>
        <taxon>Pseudomonadota</taxon>
        <taxon>Alphaproteobacteria</taxon>
        <taxon>Sphingomonadales</taxon>
        <taxon>Erythrobacteraceae</taxon>
        <taxon>Aurantiacibacter</taxon>
    </lineage>
</organism>
<gene>
    <name evidence="5" type="ORF">AAW01_08275</name>
</gene>
<dbReference type="SUPFAM" id="SSF56300">
    <property type="entry name" value="Metallo-dependent phosphatases"/>
    <property type="match status" value="1"/>
</dbReference>
<dbReference type="OrthoDB" id="651281at2"/>